<dbReference type="InterPro" id="IPR011990">
    <property type="entry name" value="TPR-like_helical_dom_sf"/>
</dbReference>
<dbReference type="SUPFAM" id="SSF48452">
    <property type="entry name" value="TPR-like"/>
    <property type="match status" value="1"/>
</dbReference>
<dbReference type="PANTHER" id="PTHR10098">
    <property type="entry name" value="RAPSYN-RELATED"/>
    <property type="match status" value="1"/>
</dbReference>
<comment type="caution">
    <text evidence="3">The sequence shown here is derived from an EMBL/GenBank/DDBJ whole genome shotgun (WGS) entry which is preliminary data.</text>
</comment>
<keyword evidence="1" id="KW-1133">Transmembrane helix</keyword>
<dbReference type="RefSeq" id="WP_077922018.1">
    <property type="nucleotide sequence ID" value="NZ_SBLB01000011.1"/>
</dbReference>
<evidence type="ECO:0000313" key="3">
    <source>
        <dbReference type="EMBL" id="RYC66877.1"/>
    </source>
</evidence>
<protein>
    <submittedName>
        <fullName evidence="3">CHAT domain-containing protein</fullName>
    </submittedName>
</protein>
<keyword evidence="1" id="KW-0812">Transmembrane</keyword>
<dbReference type="Proteomes" id="UP000290407">
    <property type="component" value="Unassembled WGS sequence"/>
</dbReference>
<evidence type="ECO:0000256" key="1">
    <source>
        <dbReference type="SAM" id="Phobius"/>
    </source>
</evidence>
<organism evidence="3 4">
    <name type="scientific">Spirosoma sordidisoli</name>
    <dbReference type="NCBI Taxonomy" id="2502893"/>
    <lineage>
        <taxon>Bacteria</taxon>
        <taxon>Pseudomonadati</taxon>
        <taxon>Bacteroidota</taxon>
        <taxon>Cytophagia</taxon>
        <taxon>Cytophagales</taxon>
        <taxon>Cytophagaceae</taxon>
        <taxon>Spirosoma</taxon>
    </lineage>
</organism>
<keyword evidence="4" id="KW-1185">Reference proteome</keyword>
<proteinExistence type="predicted"/>
<sequence>MNSSGSGWTWYVLVLLCLGSMAGHGQSADSLRQRANAIYRQQPAEALRLFGQVQKLARQQGKFDLAANSLVDEATVYYVNDDYRRATTVCRAGLPLTPLADSTRFKLWASLGEMYHQRNRPDSLRWFWQRADSLLLVRPALEREARTYVAAYWGNRGTASVEQGDYRQAERCFQKRLLLLARHTTPARQAIAENQFALFYRQLGQLGRADSLYTASVRHYKTPDLNRGWLLLGLIECRLQRQRTDSVWVFIRETERLVKQAGTDGAELSAYLDQSLGKYWEQQQQLGRARTFFARSVATGQRLGGSSRVGWRGLMALSRMAWLQQDVSGALTFIQQAMQANSLRFRATDPAQNPALTDFLNGPDLFESLCWKAHLLHAAKTMPNSLQLANLTYDRAFALSDLLQASYSAELTKLFVQEKLRPAYREAVAVAYAQYRQRPDKATLAALLHRQEQGSAAVLRETLQALQRDYAGVPGYLLEEVQRAKNRLAAAKTAWAERDVAHSTGAGIVAVNAELVNAELVWNRAYQKLRPYTSAQPGADNLSRLQQQLAPDMAFLQYSLTSDSLLLTVVKKHQIRVMLLPISGAQLNQLAETVRHEAYRNPDPFQYTGHTAARALFRRVLGPVWADLAGVRRLVIVRDGPLHYLPFEVLETGQRPDDYLLRHAAITYAYSMDSYVRSPRQRPDGSPDVLSMAPFAVDQATLTLIQQRGYQSLDRSEAEIGSAAGTRSTAANASKATFLSLFPDHQVLHLATHARASDNDPGDSYIAFFPQDSSHRLYAHELGLLDLRHIRLAVLSACRTGSGSLHGGEGLLSLSRAFASAGCPQVITSLWNAHDGTTARLSQLLYEELASGLPTDVALQRAKLRFIEQQSSGGAFSPPHFWAHLVLMGTNQPVFPVPGPWPTGWLAALGTGLLAIAGYIRYRRRRSR</sequence>
<feature type="domain" description="CHAT" evidence="2">
    <location>
        <begin position="612"/>
        <end position="889"/>
    </location>
</feature>
<gene>
    <name evidence="3" type="ORF">EQG79_27635</name>
</gene>
<dbReference type="EMBL" id="SBLB01000011">
    <property type="protein sequence ID" value="RYC66877.1"/>
    <property type="molecule type" value="Genomic_DNA"/>
</dbReference>
<dbReference type="PANTHER" id="PTHR10098:SF108">
    <property type="entry name" value="TETRATRICOPEPTIDE REPEAT PROTEIN 28"/>
    <property type="match status" value="1"/>
</dbReference>
<keyword evidence="1" id="KW-0472">Membrane</keyword>
<dbReference type="SMART" id="SM00028">
    <property type="entry name" value="TPR"/>
    <property type="match status" value="3"/>
</dbReference>
<dbReference type="InterPro" id="IPR019734">
    <property type="entry name" value="TPR_rpt"/>
</dbReference>
<reference evidence="3 4" key="1">
    <citation type="submission" date="2019-01" db="EMBL/GenBank/DDBJ databases">
        <title>Spirosoma flava sp. nov., a propanil-degrading bacterium isolated from herbicide-contaminated soil.</title>
        <authorList>
            <person name="Zhang L."/>
            <person name="Jiang J.-D."/>
        </authorList>
    </citation>
    <scope>NUCLEOTIDE SEQUENCE [LARGE SCALE GENOMIC DNA]</scope>
    <source>
        <strain evidence="3 4">TY50</strain>
    </source>
</reference>
<name>A0A4Q2UCV4_9BACT</name>
<dbReference type="Pfam" id="PF12770">
    <property type="entry name" value="CHAT"/>
    <property type="match status" value="1"/>
</dbReference>
<dbReference type="AlphaFoldDB" id="A0A4Q2UCV4"/>
<dbReference type="InterPro" id="IPR024983">
    <property type="entry name" value="CHAT_dom"/>
</dbReference>
<evidence type="ECO:0000313" key="4">
    <source>
        <dbReference type="Proteomes" id="UP000290407"/>
    </source>
</evidence>
<dbReference type="Gene3D" id="1.25.40.10">
    <property type="entry name" value="Tetratricopeptide repeat domain"/>
    <property type="match status" value="1"/>
</dbReference>
<feature type="transmembrane region" description="Helical" evidence="1">
    <location>
        <begin position="904"/>
        <end position="922"/>
    </location>
</feature>
<accession>A0A4Q2UCV4</accession>
<evidence type="ECO:0000259" key="2">
    <source>
        <dbReference type="Pfam" id="PF12770"/>
    </source>
</evidence>